<dbReference type="PROSITE" id="PS01159">
    <property type="entry name" value="WW_DOMAIN_1"/>
    <property type="match status" value="1"/>
</dbReference>
<evidence type="ECO:0000313" key="2">
    <source>
        <dbReference type="EMBL" id="OXB62254.1"/>
    </source>
</evidence>
<dbReference type="PROSITE" id="PS50020">
    <property type="entry name" value="WW_DOMAIN_2"/>
    <property type="match status" value="1"/>
</dbReference>
<gene>
    <name evidence="2" type="ORF">ASZ78_012061</name>
</gene>
<dbReference type="Gene3D" id="2.20.70.10">
    <property type="match status" value="1"/>
</dbReference>
<comment type="caution">
    <text evidence="2">The sequence shown here is derived from an EMBL/GenBank/DDBJ whole genome shotgun (WGS) entry which is preliminary data.</text>
</comment>
<dbReference type="Proteomes" id="UP000198323">
    <property type="component" value="Unassembled WGS sequence"/>
</dbReference>
<accession>A0A226N3W3</accession>
<reference evidence="2 3" key="1">
    <citation type="submission" date="2016-07" db="EMBL/GenBank/DDBJ databases">
        <title>Disparate Historic Effective Population Sizes Predicted by Modern Levels of Genome Diversity for the Scaled Quail (Callipepla squamata) and the Northern Bobwhite (Colinus virginianus): Inferences from First and Second Generation Draft Genome Assemblies for Sympatric New World Quail.</title>
        <authorList>
            <person name="Oldeschulte D.L."/>
            <person name="Halley Y.A."/>
            <person name="Bhattarai E.K."/>
            <person name="Brashear W.A."/>
            <person name="Hill J."/>
            <person name="Metz R.P."/>
            <person name="Johnson C.D."/>
            <person name="Rollins D."/>
            <person name="Peterson M.J."/>
            <person name="Bickhart D.M."/>
            <person name="Decker J.E."/>
            <person name="Seabury C.M."/>
        </authorList>
    </citation>
    <scope>NUCLEOTIDE SEQUENCE [LARGE SCALE GENOMIC DNA]</scope>
    <source>
        <strain evidence="2 3">Texas</strain>
        <tissue evidence="2">Leg muscle</tissue>
    </source>
</reference>
<name>A0A226N3W3_CALSU</name>
<dbReference type="InterPro" id="IPR036020">
    <property type="entry name" value="WW_dom_sf"/>
</dbReference>
<proteinExistence type="predicted"/>
<dbReference type="AlphaFoldDB" id="A0A226N3W3"/>
<dbReference type="Pfam" id="PF00397">
    <property type="entry name" value="WW"/>
    <property type="match status" value="1"/>
</dbReference>
<dbReference type="OrthoDB" id="423283at2759"/>
<organism evidence="2 3">
    <name type="scientific">Callipepla squamata</name>
    <name type="common">Scaled quail</name>
    <dbReference type="NCBI Taxonomy" id="9009"/>
    <lineage>
        <taxon>Eukaryota</taxon>
        <taxon>Metazoa</taxon>
        <taxon>Chordata</taxon>
        <taxon>Craniata</taxon>
        <taxon>Vertebrata</taxon>
        <taxon>Euteleostomi</taxon>
        <taxon>Archelosauria</taxon>
        <taxon>Archosauria</taxon>
        <taxon>Dinosauria</taxon>
        <taxon>Saurischia</taxon>
        <taxon>Theropoda</taxon>
        <taxon>Coelurosauria</taxon>
        <taxon>Aves</taxon>
        <taxon>Neognathae</taxon>
        <taxon>Galloanserae</taxon>
        <taxon>Galliformes</taxon>
        <taxon>Odontophoridae</taxon>
        <taxon>Callipepla</taxon>
    </lineage>
</organism>
<dbReference type="EMBL" id="MCFN01000225">
    <property type="protein sequence ID" value="OXB62254.1"/>
    <property type="molecule type" value="Genomic_DNA"/>
</dbReference>
<protein>
    <recommendedName>
        <fullName evidence="1">WW domain-containing protein</fullName>
    </recommendedName>
</protein>
<dbReference type="FunFam" id="2.20.70.10:FF:000099">
    <property type="entry name" value="E3 ubiquitin-protein ligase NEDD4"/>
    <property type="match status" value="1"/>
</dbReference>
<dbReference type="InterPro" id="IPR001202">
    <property type="entry name" value="WW_dom"/>
</dbReference>
<evidence type="ECO:0000259" key="1">
    <source>
        <dbReference type="PROSITE" id="PS50020"/>
    </source>
</evidence>
<dbReference type="SUPFAM" id="SSF51045">
    <property type="entry name" value="WW domain"/>
    <property type="match status" value="1"/>
</dbReference>
<dbReference type="SMART" id="SM00456">
    <property type="entry name" value="WW"/>
    <property type="match status" value="1"/>
</dbReference>
<dbReference type="STRING" id="9009.A0A226N3W3"/>
<sequence length="242" mass="27468">MGDMFFFNRDNVTVADIGNMQLEAQHVFTHRRQISEDTENLDSRDSPESWEIITEDEATLYSSENPQIQNNCDIQTHLAEELNTRLTTSGSSATGQSAAYTLKELPRLSEKCYTSEGKAVGVHRNDLRLSLKLQLLLMPLFSTSSRIIPAEEVVCKHTELKSSLHIQWYVVIQKTKACAACCSLQQKLEDVERFILALLPTSSGLPPGWEERQDEKGRSYYIDHNSRTTTWIKPVVEVLSVF</sequence>
<evidence type="ECO:0000313" key="3">
    <source>
        <dbReference type="Proteomes" id="UP000198323"/>
    </source>
</evidence>
<dbReference type="CDD" id="cd00201">
    <property type="entry name" value="WW"/>
    <property type="match status" value="1"/>
</dbReference>
<feature type="domain" description="WW" evidence="1">
    <location>
        <begin position="203"/>
        <end position="236"/>
    </location>
</feature>
<keyword evidence="3" id="KW-1185">Reference proteome</keyword>